<dbReference type="Pfam" id="PF00990">
    <property type="entry name" value="GGDEF"/>
    <property type="match status" value="1"/>
</dbReference>
<dbReference type="Gene3D" id="3.20.20.450">
    <property type="entry name" value="EAL domain"/>
    <property type="match status" value="1"/>
</dbReference>
<dbReference type="Proteomes" id="UP000243807">
    <property type="component" value="Chromosome"/>
</dbReference>
<keyword evidence="5" id="KW-1185">Reference proteome</keyword>
<dbReference type="InterPro" id="IPR000160">
    <property type="entry name" value="GGDEF_dom"/>
</dbReference>
<dbReference type="SUPFAM" id="SSF55073">
    <property type="entry name" value="Nucleotide cyclase"/>
    <property type="match status" value="1"/>
</dbReference>
<accession>A0A1P8UED7</accession>
<dbReference type="STRING" id="1765967.BW247_02820"/>
<dbReference type="EMBL" id="CP019434">
    <property type="protein sequence ID" value="APZ42158.1"/>
    <property type="molecule type" value="Genomic_DNA"/>
</dbReference>
<dbReference type="PROSITE" id="PS50883">
    <property type="entry name" value="EAL"/>
    <property type="match status" value="1"/>
</dbReference>
<dbReference type="RefSeq" id="WP_076835601.1">
    <property type="nucleotide sequence ID" value="NZ_CP019434.1"/>
</dbReference>
<dbReference type="SUPFAM" id="SSF141868">
    <property type="entry name" value="EAL domain-like"/>
    <property type="match status" value="1"/>
</dbReference>
<dbReference type="PANTHER" id="PTHR44757">
    <property type="entry name" value="DIGUANYLATE CYCLASE DGCP"/>
    <property type="match status" value="1"/>
</dbReference>
<sequence>MLALAESAREPPPPQPIDRSRLRVSPVVDGLTHLIERTLTDLEERDQEIRRMGEMDALTDLPNRHLISRRLRTATLRAARSNTLVMTAFIGLDHFKLINDSLGHDSGDWLLNLVARRLEAASRQTEVVGRFGSDVFILVAEGIDRAHTVQQSNSITQRILDALRAPFAFNKKRLHIGASMGIVLTDGAATSPQTAFSRADSALFAAKAAGRGRIHFFDTQMQGRAEERLDIETRLRRAIGERRLHLALQPQVDSAGAITGAEALIRISGDEPDWMSAASFIPVAEDCGLIVDIGQFVIAEAGRILADWARTPDSRDHRLSINASVSHFQTTDFVDRITEMLNHHALPGGRLRIELTEAVFALQGDTVKRTMQRLRELGVGISLDDFGTGYSSLAYLREFPIDEIKIDQSFVRSMLDANVIDRRLIEVIIDIGKTLQVDVIAEGVETQAHWDRLKAMGCRYFQGYFFGRPMLYRPDTPMSSER</sequence>
<dbReference type="PROSITE" id="PS50887">
    <property type="entry name" value="GGDEF"/>
    <property type="match status" value="1"/>
</dbReference>
<dbReference type="KEGG" id="afy:BW247_02820"/>
<dbReference type="InterPro" id="IPR029787">
    <property type="entry name" value="Nucleotide_cyclase"/>
</dbReference>
<dbReference type="AlphaFoldDB" id="A0A1P8UED7"/>
<dbReference type="InterPro" id="IPR001633">
    <property type="entry name" value="EAL_dom"/>
</dbReference>
<gene>
    <name evidence="4" type="ORF">BW247_02820</name>
</gene>
<dbReference type="Gene3D" id="3.30.70.270">
    <property type="match status" value="1"/>
</dbReference>
<evidence type="ECO:0008006" key="6">
    <source>
        <dbReference type="Google" id="ProtNLM"/>
    </source>
</evidence>
<dbReference type="SMART" id="SM00052">
    <property type="entry name" value="EAL"/>
    <property type="match status" value="1"/>
</dbReference>
<dbReference type="InterPro" id="IPR043128">
    <property type="entry name" value="Rev_trsase/Diguanyl_cyclase"/>
</dbReference>
<dbReference type="InterPro" id="IPR052155">
    <property type="entry name" value="Biofilm_reg_signaling"/>
</dbReference>
<organism evidence="4 5">
    <name type="scientific">Acidihalobacter ferrooxydans</name>
    <dbReference type="NCBI Taxonomy" id="1765967"/>
    <lineage>
        <taxon>Bacteria</taxon>
        <taxon>Pseudomonadati</taxon>
        <taxon>Pseudomonadota</taxon>
        <taxon>Gammaproteobacteria</taxon>
        <taxon>Chromatiales</taxon>
        <taxon>Ectothiorhodospiraceae</taxon>
        <taxon>Acidihalobacter</taxon>
    </lineage>
</organism>
<feature type="domain" description="EAL" evidence="2">
    <location>
        <begin position="228"/>
        <end position="482"/>
    </location>
</feature>
<evidence type="ECO:0000259" key="3">
    <source>
        <dbReference type="PROSITE" id="PS50887"/>
    </source>
</evidence>
<dbReference type="OrthoDB" id="1316910at2"/>
<feature type="region of interest" description="Disordered" evidence="1">
    <location>
        <begin position="1"/>
        <end position="20"/>
    </location>
</feature>
<dbReference type="NCBIfam" id="TIGR00254">
    <property type="entry name" value="GGDEF"/>
    <property type="match status" value="1"/>
</dbReference>
<evidence type="ECO:0000313" key="4">
    <source>
        <dbReference type="EMBL" id="APZ42158.1"/>
    </source>
</evidence>
<feature type="domain" description="GGDEF" evidence="3">
    <location>
        <begin position="83"/>
        <end position="219"/>
    </location>
</feature>
<name>A0A1P8UED7_9GAMM</name>
<dbReference type="CDD" id="cd01949">
    <property type="entry name" value="GGDEF"/>
    <property type="match status" value="1"/>
</dbReference>
<dbReference type="PANTHER" id="PTHR44757:SF2">
    <property type="entry name" value="BIOFILM ARCHITECTURE MAINTENANCE PROTEIN MBAA"/>
    <property type="match status" value="1"/>
</dbReference>
<dbReference type="SMART" id="SM00267">
    <property type="entry name" value="GGDEF"/>
    <property type="match status" value="1"/>
</dbReference>
<dbReference type="Pfam" id="PF00563">
    <property type="entry name" value="EAL"/>
    <property type="match status" value="1"/>
</dbReference>
<protein>
    <recommendedName>
        <fullName evidence="6">GGDEF-domain containing protein</fullName>
    </recommendedName>
</protein>
<dbReference type="CDD" id="cd01948">
    <property type="entry name" value="EAL"/>
    <property type="match status" value="1"/>
</dbReference>
<dbReference type="InterPro" id="IPR035919">
    <property type="entry name" value="EAL_sf"/>
</dbReference>
<evidence type="ECO:0000313" key="5">
    <source>
        <dbReference type="Proteomes" id="UP000243807"/>
    </source>
</evidence>
<evidence type="ECO:0000256" key="1">
    <source>
        <dbReference type="SAM" id="MobiDB-lite"/>
    </source>
</evidence>
<reference evidence="4 5" key="1">
    <citation type="submission" date="2017-01" db="EMBL/GenBank/DDBJ databases">
        <title>Draft sequence of Acidihalobacter ferrooxidans strain DSM 14175 (strain V8).</title>
        <authorList>
            <person name="Khaleque H.N."/>
            <person name="Ramsay J.P."/>
            <person name="Murphy R.J.T."/>
            <person name="Kaksonen A.H."/>
            <person name="Boxall N.J."/>
            <person name="Watkin E.L.J."/>
        </authorList>
    </citation>
    <scope>NUCLEOTIDE SEQUENCE [LARGE SCALE GENOMIC DNA]</scope>
    <source>
        <strain evidence="4 5">V8</strain>
    </source>
</reference>
<evidence type="ECO:0000259" key="2">
    <source>
        <dbReference type="PROSITE" id="PS50883"/>
    </source>
</evidence>
<proteinExistence type="predicted"/>